<keyword evidence="3" id="KW-1185">Reference proteome</keyword>
<protein>
    <submittedName>
        <fullName evidence="2">Uncharacterized protein</fullName>
    </submittedName>
</protein>
<reference evidence="2 3" key="1">
    <citation type="submission" date="2024-04" db="EMBL/GenBank/DDBJ databases">
        <title>Phyllosticta paracitricarpa is synonymous to the EU quarantine fungus P. citricarpa based on phylogenomic analyses.</title>
        <authorList>
            <consortium name="Lawrence Berkeley National Laboratory"/>
            <person name="Van ingen-buijs V.A."/>
            <person name="Van westerhoven A.C."/>
            <person name="Haridas S."/>
            <person name="Skiadas P."/>
            <person name="Martin F."/>
            <person name="Groenewald J.Z."/>
            <person name="Crous P.W."/>
            <person name="Seidl M.F."/>
        </authorList>
    </citation>
    <scope>NUCLEOTIDE SEQUENCE [LARGE SCALE GENOMIC DNA]</scope>
    <source>
        <strain evidence="2 3">CPC 17464</strain>
    </source>
</reference>
<feature type="compositionally biased region" description="Low complexity" evidence="1">
    <location>
        <begin position="13"/>
        <end position="23"/>
    </location>
</feature>
<gene>
    <name evidence="2" type="ORF">J3D65DRAFT_670124</name>
</gene>
<dbReference type="EMBL" id="JBBPEH010000010">
    <property type="protein sequence ID" value="KAK7532859.1"/>
    <property type="molecule type" value="Genomic_DNA"/>
</dbReference>
<evidence type="ECO:0000313" key="3">
    <source>
        <dbReference type="Proteomes" id="UP001360953"/>
    </source>
</evidence>
<dbReference type="Proteomes" id="UP001360953">
    <property type="component" value="Unassembled WGS sequence"/>
</dbReference>
<dbReference type="GeneID" id="92036171"/>
<dbReference type="RefSeq" id="XP_066652252.1">
    <property type="nucleotide sequence ID" value="XM_066803265.1"/>
</dbReference>
<evidence type="ECO:0000256" key="1">
    <source>
        <dbReference type="SAM" id="MobiDB-lite"/>
    </source>
</evidence>
<feature type="compositionally biased region" description="Acidic residues" evidence="1">
    <location>
        <begin position="93"/>
        <end position="102"/>
    </location>
</feature>
<organism evidence="2 3">
    <name type="scientific">Phyllosticta citribraziliensis</name>
    <dbReference type="NCBI Taxonomy" id="989973"/>
    <lineage>
        <taxon>Eukaryota</taxon>
        <taxon>Fungi</taxon>
        <taxon>Dikarya</taxon>
        <taxon>Ascomycota</taxon>
        <taxon>Pezizomycotina</taxon>
        <taxon>Dothideomycetes</taxon>
        <taxon>Dothideomycetes incertae sedis</taxon>
        <taxon>Botryosphaeriales</taxon>
        <taxon>Phyllostictaceae</taxon>
        <taxon>Phyllosticta</taxon>
    </lineage>
</organism>
<evidence type="ECO:0000313" key="2">
    <source>
        <dbReference type="EMBL" id="KAK7532859.1"/>
    </source>
</evidence>
<accession>A0ABR1LC86</accession>
<proteinExistence type="predicted"/>
<feature type="region of interest" description="Disordered" evidence="1">
    <location>
        <begin position="89"/>
        <end position="110"/>
    </location>
</feature>
<comment type="caution">
    <text evidence="2">The sequence shown here is derived from an EMBL/GenBank/DDBJ whole genome shotgun (WGS) entry which is preliminary data.</text>
</comment>
<name>A0ABR1LC86_9PEZI</name>
<feature type="region of interest" description="Disordered" evidence="1">
    <location>
        <begin position="1"/>
        <end position="23"/>
    </location>
</feature>
<sequence length="110" mass="10992">MAMMPRHAPPSTNPTTPTNNALAPVSSCALAPMTAASSSSPITIATITTPAAAAAAATAPTSTSSTRRPTARVPTARCTRARRLVVDAVQAEEGAEDDDDGFDAGGFGHG</sequence>
<feature type="region of interest" description="Disordered" evidence="1">
    <location>
        <begin position="56"/>
        <end position="75"/>
    </location>
</feature>